<dbReference type="EnsemblMetazoa" id="Aqu2.1.09545_001">
    <property type="protein sequence ID" value="Aqu2.1.09545_001"/>
    <property type="gene ID" value="Aqu2.1.09545"/>
</dbReference>
<accession>A0A1X7T581</accession>
<feature type="region of interest" description="Disordered" evidence="1">
    <location>
        <begin position="1"/>
        <end position="32"/>
    </location>
</feature>
<sequence>MGDRRDRHRRGDRAESEGKEIQKKEATSGQRKRTLWWTWEGRRWPRKRRWPRQRPKMKGRRIPKRKRTRPCYNI</sequence>
<name>A0A1X7T581_AMPQE</name>
<reference evidence="2" key="1">
    <citation type="submission" date="2017-05" db="UniProtKB">
        <authorList>
            <consortium name="EnsemblMetazoa"/>
        </authorList>
    </citation>
    <scope>IDENTIFICATION</scope>
</reference>
<proteinExistence type="predicted"/>
<feature type="compositionally biased region" description="Basic residues" evidence="1">
    <location>
        <begin position="1"/>
        <end position="11"/>
    </location>
</feature>
<evidence type="ECO:0000256" key="1">
    <source>
        <dbReference type="SAM" id="MobiDB-lite"/>
    </source>
</evidence>
<evidence type="ECO:0000313" key="2">
    <source>
        <dbReference type="EnsemblMetazoa" id="Aqu2.1.09545_001"/>
    </source>
</evidence>
<dbReference type="InParanoid" id="A0A1X7T581"/>
<dbReference type="AlphaFoldDB" id="A0A1X7T581"/>
<protein>
    <submittedName>
        <fullName evidence="2">Uncharacterized protein</fullName>
    </submittedName>
</protein>
<feature type="region of interest" description="Disordered" evidence="1">
    <location>
        <begin position="48"/>
        <end position="74"/>
    </location>
</feature>
<organism evidence="2">
    <name type="scientific">Amphimedon queenslandica</name>
    <name type="common">Sponge</name>
    <dbReference type="NCBI Taxonomy" id="400682"/>
    <lineage>
        <taxon>Eukaryota</taxon>
        <taxon>Metazoa</taxon>
        <taxon>Porifera</taxon>
        <taxon>Demospongiae</taxon>
        <taxon>Heteroscleromorpha</taxon>
        <taxon>Haplosclerida</taxon>
        <taxon>Niphatidae</taxon>
        <taxon>Amphimedon</taxon>
    </lineage>
</organism>
<feature type="compositionally biased region" description="Basic and acidic residues" evidence="1">
    <location>
        <begin position="12"/>
        <end position="26"/>
    </location>
</feature>